<evidence type="ECO:0000313" key="3">
    <source>
        <dbReference type="Proteomes" id="UP001470752"/>
    </source>
</evidence>
<reference evidence="2 3" key="1">
    <citation type="submission" date="2024-04" db="EMBL/GenBank/DDBJ databases">
        <title>Human intestinal bacterial collection.</title>
        <authorList>
            <person name="Pauvert C."/>
            <person name="Hitch T.C.A."/>
            <person name="Clavel T."/>
        </authorList>
    </citation>
    <scope>NUCLEOTIDE SEQUENCE [LARGE SCALE GENOMIC DNA]</scope>
    <source>
        <strain evidence="2 3">CLA-AA-H161</strain>
    </source>
</reference>
<dbReference type="EMBL" id="JBBNFW010000107">
    <property type="protein sequence ID" value="MEQ2412128.1"/>
    <property type="molecule type" value="Genomic_DNA"/>
</dbReference>
<comment type="caution">
    <text evidence="2">The sequence shown here is derived from an EMBL/GenBank/DDBJ whole genome shotgun (WGS) entry which is preliminary data.</text>
</comment>
<sequence>MKRTKMLPFILTGVFLLQTTVPVAASEPLTEEESLIAKLNEEATLELLFFGKSIWNDEEEYENLKDIISEMLLEFMVSEGAADEEMQSDEIKDLIDYAYGIGISSDVFSIVADGIGVDSQSYRDAVQKVFRSQALKNLDEEFLLLEAGGIPELTLMYKDGWYGERTDDSRIALASSILDVLEGMGQETKGYNGNTLAQAINDRYDEDAGDSVLYLALDVLQESDFYNTMISGVMACLVDIEYDPIQME</sequence>
<proteinExistence type="predicted"/>
<evidence type="ECO:0000313" key="2">
    <source>
        <dbReference type="EMBL" id="MEQ2412128.1"/>
    </source>
</evidence>
<keyword evidence="1" id="KW-0732">Signal</keyword>
<accession>A0ABV1CIA9</accession>
<gene>
    <name evidence="2" type="ORF">AAAX94_03630</name>
</gene>
<feature type="signal peptide" evidence="1">
    <location>
        <begin position="1"/>
        <end position="25"/>
    </location>
</feature>
<feature type="chain" id="PRO_5045610552" evidence="1">
    <location>
        <begin position="26"/>
        <end position="248"/>
    </location>
</feature>
<name>A0ABV1CIA9_9FIRM</name>
<protein>
    <submittedName>
        <fullName evidence="2">Uncharacterized protein</fullName>
    </submittedName>
</protein>
<dbReference type="RefSeq" id="WP_349082585.1">
    <property type="nucleotide sequence ID" value="NZ_JBBNFW010000107.1"/>
</dbReference>
<organism evidence="2 3">
    <name type="scientific">Blautia acetigignens</name>
    <dbReference type="NCBI Taxonomy" id="2981783"/>
    <lineage>
        <taxon>Bacteria</taxon>
        <taxon>Bacillati</taxon>
        <taxon>Bacillota</taxon>
        <taxon>Clostridia</taxon>
        <taxon>Lachnospirales</taxon>
        <taxon>Lachnospiraceae</taxon>
        <taxon>Blautia</taxon>
    </lineage>
</organism>
<evidence type="ECO:0000256" key="1">
    <source>
        <dbReference type="SAM" id="SignalP"/>
    </source>
</evidence>
<keyword evidence="3" id="KW-1185">Reference proteome</keyword>
<dbReference type="Proteomes" id="UP001470752">
    <property type="component" value="Unassembled WGS sequence"/>
</dbReference>